<dbReference type="PROSITE" id="PS50011">
    <property type="entry name" value="PROTEIN_KINASE_DOM"/>
    <property type="match status" value="1"/>
</dbReference>
<keyword evidence="4 14" id="KW-0732">Signal</keyword>
<dbReference type="Proteomes" id="UP000327013">
    <property type="component" value="Chromosome 8"/>
</dbReference>
<keyword evidence="9" id="KW-0675">Receptor</keyword>
<evidence type="ECO:0000256" key="8">
    <source>
        <dbReference type="ARBA" id="ARBA00022840"/>
    </source>
</evidence>
<dbReference type="FunFam" id="3.30.430.20:FF:000015">
    <property type="entry name" value="Cysteine-rich receptor-like protein kinase 3"/>
    <property type="match status" value="1"/>
</dbReference>
<dbReference type="GO" id="GO:0005524">
    <property type="term" value="F:ATP binding"/>
    <property type="evidence" value="ECO:0007669"/>
    <property type="project" value="UniProtKB-KW"/>
</dbReference>
<evidence type="ECO:0000256" key="6">
    <source>
        <dbReference type="ARBA" id="ARBA00022741"/>
    </source>
</evidence>
<evidence type="ECO:0000256" key="1">
    <source>
        <dbReference type="ARBA" id="ARBA00012513"/>
    </source>
</evidence>
<dbReference type="GO" id="GO:0004674">
    <property type="term" value="F:protein serine/threonine kinase activity"/>
    <property type="evidence" value="ECO:0007669"/>
    <property type="project" value="UniProtKB-KW"/>
</dbReference>
<evidence type="ECO:0000256" key="4">
    <source>
        <dbReference type="ARBA" id="ARBA00022729"/>
    </source>
</evidence>
<feature type="transmembrane region" description="Helical" evidence="13">
    <location>
        <begin position="258"/>
        <end position="282"/>
    </location>
</feature>
<evidence type="ECO:0000256" key="5">
    <source>
        <dbReference type="ARBA" id="ARBA00022737"/>
    </source>
</evidence>
<name>A0A5N6RSK4_9ROSI</name>
<keyword evidence="10" id="KW-0325">Glycoprotein</keyword>
<feature type="signal peptide" evidence="14">
    <location>
        <begin position="1"/>
        <end position="30"/>
    </location>
</feature>
<accession>A0A5N6RSK4</accession>
<keyword evidence="6" id="KW-0547">Nucleotide-binding</keyword>
<protein>
    <recommendedName>
        <fullName evidence="1">non-specific serine/threonine protein kinase</fullName>
        <ecNumber evidence="1">2.7.11.1</ecNumber>
    </recommendedName>
</protein>
<dbReference type="PANTHER" id="PTHR47973">
    <property type="entry name" value="CYSTEINE-RICH RECEPTOR-LIKE PROTEIN KINASE 3"/>
    <property type="match status" value="1"/>
</dbReference>
<dbReference type="FunFam" id="1.10.510.10:FF:001023">
    <property type="entry name" value="Os07g0541700 protein"/>
    <property type="match status" value="1"/>
</dbReference>
<feature type="domain" description="Protein kinase" evidence="15">
    <location>
        <begin position="152"/>
        <end position="411"/>
    </location>
</feature>
<dbReference type="SUPFAM" id="SSF56112">
    <property type="entry name" value="Protein kinase-like (PK-like)"/>
    <property type="match status" value="1"/>
</dbReference>
<evidence type="ECO:0000259" key="16">
    <source>
        <dbReference type="PROSITE" id="PS51473"/>
    </source>
</evidence>
<gene>
    <name evidence="17" type="ORF">FH972_019162</name>
</gene>
<keyword evidence="2" id="KW-0723">Serine/threonine-protein kinase</keyword>
<keyword evidence="3" id="KW-0808">Transferase</keyword>
<feature type="chain" id="PRO_5024286611" description="non-specific serine/threonine protein kinase" evidence="14">
    <location>
        <begin position="31"/>
        <end position="411"/>
    </location>
</feature>
<keyword evidence="18" id="KW-1185">Reference proteome</keyword>
<evidence type="ECO:0000256" key="7">
    <source>
        <dbReference type="ARBA" id="ARBA00022777"/>
    </source>
</evidence>
<evidence type="ECO:0000256" key="14">
    <source>
        <dbReference type="SAM" id="SignalP"/>
    </source>
</evidence>
<dbReference type="PROSITE" id="PS51473">
    <property type="entry name" value="GNK2"/>
    <property type="match status" value="2"/>
</dbReference>
<evidence type="ECO:0000313" key="17">
    <source>
        <dbReference type="EMBL" id="KAE8124260.1"/>
    </source>
</evidence>
<sequence>MQLTVPIPQNPKWVFLIFVFFFFFFSPFLSDPQPVLLCGSSNRGNIPDFLPNFIIVTDNLTKEVDEFGWSAVSVLSPAPQIYTFAQCFSFLSHDDCIACQNEGRTKLPRCFPADSGRIYLDGCYLRYDNHEFFEEPLNRNLDTVKCGRAGAVTSDQYVGREFAKRVYKAIQDVTTTARMNNGFALAREEGGVEAVYAVAQCWKKLTPDSCRKCLTNAALKVSMCAPASEGTAMNVGCYLRYSTENFSRNVTELPKESGATIVGVTMVGILAAIVLTMLALICGVHKRVSERKTEKKNLADISISVDKSLNFKYELLEKATDSFDGSRKLGQGKNNTILLLTWQKRFDIIFGVADGLAYLHGGCAEKIIHRDIKTSNILLDENLTAKIADFGLARCVAPDKSHVSTGVAGTL</sequence>
<evidence type="ECO:0000259" key="15">
    <source>
        <dbReference type="PROSITE" id="PS50011"/>
    </source>
</evidence>
<comment type="catalytic activity">
    <reaction evidence="12">
        <text>L-seryl-[protein] + ATP = O-phospho-L-seryl-[protein] + ADP + H(+)</text>
        <dbReference type="Rhea" id="RHEA:17989"/>
        <dbReference type="Rhea" id="RHEA-COMP:9863"/>
        <dbReference type="Rhea" id="RHEA-COMP:11604"/>
        <dbReference type="ChEBI" id="CHEBI:15378"/>
        <dbReference type="ChEBI" id="CHEBI:29999"/>
        <dbReference type="ChEBI" id="CHEBI:30616"/>
        <dbReference type="ChEBI" id="CHEBI:83421"/>
        <dbReference type="ChEBI" id="CHEBI:456216"/>
        <dbReference type="EC" id="2.7.11.1"/>
    </reaction>
</comment>
<evidence type="ECO:0000256" key="10">
    <source>
        <dbReference type="ARBA" id="ARBA00023180"/>
    </source>
</evidence>
<dbReference type="InterPro" id="IPR008271">
    <property type="entry name" value="Ser/Thr_kinase_AS"/>
</dbReference>
<comment type="catalytic activity">
    <reaction evidence="11">
        <text>L-threonyl-[protein] + ATP = O-phospho-L-threonyl-[protein] + ADP + H(+)</text>
        <dbReference type="Rhea" id="RHEA:46608"/>
        <dbReference type="Rhea" id="RHEA-COMP:11060"/>
        <dbReference type="Rhea" id="RHEA-COMP:11605"/>
        <dbReference type="ChEBI" id="CHEBI:15378"/>
        <dbReference type="ChEBI" id="CHEBI:30013"/>
        <dbReference type="ChEBI" id="CHEBI:30616"/>
        <dbReference type="ChEBI" id="CHEBI:61977"/>
        <dbReference type="ChEBI" id="CHEBI:456216"/>
        <dbReference type="EC" id="2.7.11.1"/>
    </reaction>
</comment>
<dbReference type="InterPro" id="IPR000719">
    <property type="entry name" value="Prot_kinase_dom"/>
</dbReference>
<dbReference type="InterPro" id="IPR011009">
    <property type="entry name" value="Kinase-like_dom_sf"/>
</dbReference>
<keyword evidence="13" id="KW-0812">Transmembrane</keyword>
<evidence type="ECO:0000256" key="13">
    <source>
        <dbReference type="SAM" id="Phobius"/>
    </source>
</evidence>
<feature type="domain" description="Gnk2-homologous" evidence="16">
    <location>
        <begin position="31"/>
        <end position="132"/>
    </location>
</feature>
<dbReference type="EMBL" id="CM017328">
    <property type="protein sequence ID" value="KAE8124260.1"/>
    <property type="molecule type" value="Genomic_DNA"/>
</dbReference>
<dbReference type="CDD" id="cd23509">
    <property type="entry name" value="Gnk2-like"/>
    <property type="match status" value="2"/>
</dbReference>
<evidence type="ECO:0000256" key="9">
    <source>
        <dbReference type="ARBA" id="ARBA00023170"/>
    </source>
</evidence>
<dbReference type="Gene3D" id="3.30.430.20">
    <property type="entry name" value="Gnk2 domain, C-X8-C-X2-C motif"/>
    <property type="match status" value="2"/>
</dbReference>
<keyword evidence="7" id="KW-0418">Kinase</keyword>
<evidence type="ECO:0000313" key="18">
    <source>
        <dbReference type="Proteomes" id="UP000327013"/>
    </source>
</evidence>
<dbReference type="InterPro" id="IPR052059">
    <property type="entry name" value="CR_Ser/Thr_kinase"/>
</dbReference>
<dbReference type="PROSITE" id="PS00108">
    <property type="entry name" value="PROTEIN_KINASE_ST"/>
    <property type="match status" value="1"/>
</dbReference>
<dbReference type="Gene3D" id="1.10.510.10">
    <property type="entry name" value="Transferase(Phosphotransferase) domain 1"/>
    <property type="match status" value="1"/>
</dbReference>
<evidence type="ECO:0000256" key="11">
    <source>
        <dbReference type="ARBA" id="ARBA00047899"/>
    </source>
</evidence>
<feature type="domain" description="Gnk2-homologous" evidence="16">
    <location>
        <begin position="140"/>
        <end position="246"/>
    </location>
</feature>
<dbReference type="InterPro" id="IPR002902">
    <property type="entry name" value="GNK2"/>
</dbReference>
<evidence type="ECO:0000256" key="2">
    <source>
        <dbReference type="ARBA" id="ARBA00022527"/>
    </source>
</evidence>
<dbReference type="EC" id="2.7.11.1" evidence="1"/>
<dbReference type="InterPro" id="IPR038408">
    <property type="entry name" value="GNK2_sf"/>
</dbReference>
<reference evidence="17 18" key="1">
    <citation type="submission" date="2019-06" db="EMBL/GenBank/DDBJ databases">
        <title>A chromosomal-level reference genome of Carpinus fangiana (Coryloideae, Betulaceae).</title>
        <authorList>
            <person name="Yang X."/>
            <person name="Wang Z."/>
            <person name="Zhang L."/>
            <person name="Hao G."/>
            <person name="Liu J."/>
            <person name="Yang Y."/>
        </authorList>
    </citation>
    <scope>NUCLEOTIDE SEQUENCE [LARGE SCALE GENOMIC DNA]</scope>
    <source>
        <strain evidence="17">Cfa_2016G</strain>
        <tissue evidence="17">Leaf</tissue>
    </source>
</reference>
<dbReference type="Pfam" id="PF00069">
    <property type="entry name" value="Pkinase"/>
    <property type="match status" value="1"/>
</dbReference>
<dbReference type="Pfam" id="PF01657">
    <property type="entry name" value="Stress-antifung"/>
    <property type="match status" value="2"/>
</dbReference>
<keyword evidence="13" id="KW-0472">Membrane</keyword>
<proteinExistence type="predicted"/>
<keyword evidence="13" id="KW-1133">Transmembrane helix</keyword>
<keyword evidence="5" id="KW-0677">Repeat</keyword>
<dbReference type="AlphaFoldDB" id="A0A5N6RSK4"/>
<evidence type="ECO:0000256" key="3">
    <source>
        <dbReference type="ARBA" id="ARBA00022679"/>
    </source>
</evidence>
<evidence type="ECO:0000256" key="12">
    <source>
        <dbReference type="ARBA" id="ARBA00048679"/>
    </source>
</evidence>
<organism evidence="17 18">
    <name type="scientific">Carpinus fangiana</name>
    <dbReference type="NCBI Taxonomy" id="176857"/>
    <lineage>
        <taxon>Eukaryota</taxon>
        <taxon>Viridiplantae</taxon>
        <taxon>Streptophyta</taxon>
        <taxon>Embryophyta</taxon>
        <taxon>Tracheophyta</taxon>
        <taxon>Spermatophyta</taxon>
        <taxon>Magnoliopsida</taxon>
        <taxon>eudicotyledons</taxon>
        <taxon>Gunneridae</taxon>
        <taxon>Pentapetalae</taxon>
        <taxon>rosids</taxon>
        <taxon>fabids</taxon>
        <taxon>Fagales</taxon>
        <taxon>Betulaceae</taxon>
        <taxon>Carpinus</taxon>
    </lineage>
</organism>
<dbReference type="OrthoDB" id="1908121at2759"/>
<keyword evidence="8" id="KW-0067">ATP-binding</keyword>